<dbReference type="EMBL" id="FXZK01000001">
    <property type="protein sequence ID" value="SMY06698.1"/>
    <property type="molecule type" value="Genomic_DNA"/>
</dbReference>
<dbReference type="InterPro" id="IPR000177">
    <property type="entry name" value="Apple"/>
</dbReference>
<evidence type="ECO:0000313" key="7">
    <source>
        <dbReference type="Proteomes" id="UP000201613"/>
    </source>
</evidence>
<dbReference type="InterPro" id="IPR043504">
    <property type="entry name" value="Peptidase_S1_PA_chymotrypsin"/>
</dbReference>
<dbReference type="AlphaFoldDB" id="A0A238LAN8"/>
<keyword evidence="6" id="KW-0378">Hydrolase</keyword>
<dbReference type="PROSITE" id="PS51257">
    <property type="entry name" value="PROKAR_LIPOPROTEIN"/>
    <property type="match status" value="1"/>
</dbReference>
<evidence type="ECO:0000256" key="3">
    <source>
        <dbReference type="SAM" id="SignalP"/>
    </source>
</evidence>
<dbReference type="SUPFAM" id="SSF50494">
    <property type="entry name" value="Trypsin-like serine proteases"/>
    <property type="match status" value="1"/>
</dbReference>
<evidence type="ECO:0000256" key="1">
    <source>
        <dbReference type="ARBA" id="ARBA00022737"/>
    </source>
</evidence>
<evidence type="ECO:0000313" key="6">
    <source>
        <dbReference type="EMBL" id="SMY06698.1"/>
    </source>
</evidence>
<dbReference type="RefSeq" id="WP_093990845.1">
    <property type="nucleotide sequence ID" value="NZ_FXZK01000001.1"/>
</dbReference>
<organism evidence="6 7">
    <name type="scientific">Flavimaricola marinus</name>
    <dbReference type="NCBI Taxonomy" id="1819565"/>
    <lineage>
        <taxon>Bacteria</taxon>
        <taxon>Pseudomonadati</taxon>
        <taxon>Pseudomonadota</taxon>
        <taxon>Alphaproteobacteria</taxon>
        <taxon>Rhodobacterales</taxon>
        <taxon>Paracoccaceae</taxon>
        <taxon>Flavimaricola</taxon>
    </lineage>
</organism>
<feature type="domain" description="Apple" evidence="5">
    <location>
        <begin position="332"/>
        <end position="375"/>
    </location>
</feature>
<evidence type="ECO:0000259" key="4">
    <source>
        <dbReference type="Pfam" id="PF00024"/>
    </source>
</evidence>
<dbReference type="OrthoDB" id="1522627at2"/>
<keyword evidence="6" id="KW-0645">Protease</keyword>
<evidence type="ECO:0000259" key="5">
    <source>
        <dbReference type="Pfam" id="PF14295"/>
    </source>
</evidence>
<keyword evidence="1" id="KW-0677">Repeat</keyword>
<dbReference type="Pfam" id="PF13365">
    <property type="entry name" value="Trypsin_2"/>
    <property type="match status" value="1"/>
</dbReference>
<dbReference type="Pfam" id="PF00024">
    <property type="entry name" value="PAN_1"/>
    <property type="match status" value="1"/>
</dbReference>
<dbReference type="Gene3D" id="2.40.10.10">
    <property type="entry name" value="Trypsin-like serine proteases"/>
    <property type="match status" value="2"/>
</dbReference>
<keyword evidence="7" id="KW-1185">Reference proteome</keyword>
<dbReference type="GO" id="GO:0004252">
    <property type="term" value="F:serine-type endopeptidase activity"/>
    <property type="evidence" value="ECO:0007669"/>
    <property type="project" value="InterPro"/>
</dbReference>
<dbReference type="InterPro" id="IPR001940">
    <property type="entry name" value="Peptidase_S1C"/>
</dbReference>
<feature type="signal peptide" evidence="3">
    <location>
        <begin position="1"/>
        <end position="23"/>
    </location>
</feature>
<dbReference type="PANTHER" id="PTHR43019:SF23">
    <property type="entry name" value="PROTEASE DO-LIKE 5, CHLOROPLASTIC"/>
    <property type="match status" value="1"/>
</dbReference>
<evidence type="ECO:0000256" key="2">
    <source>
        <dbReference type="ARBA" id="ARBA00023157"/>
    </source>
</evidence>
<reference evidence="7" key="1">
    <citation type="submission" date="2017-05" db="EMBL/GenBank/DDBJ databases">
        <authorList>
            <person name="Rodrigo-Torres L."/>
            <person name="Arahal R. D."/>
            <person name="Lucena T."/>
        </authorList>
    </citation>
    <scope>NUCLEOTIDE SEQUENCE [LARGE SCALE GENOMIC DNA]</scope>
    <source>
        <strain evidence="7">CECT 8899</strain>
    </source>
</reference>
<dbReference type="Gene3D" id="3.50.4.10">
    <property type="entry name" value="Hepatocyte Growth Factor"/>
    <property type="match status" value="2"/>
</dbReference>
<dbReference type="Proteomes" id="UP000201613">
    <property type="component" value="Unassembled WGS sequence"/>
</dbReference>
<keyword evidence="3" id="KW-0732">Signal</keyword>
<keyword evidence="2" id="KW-1015">Disulfide bond</keyword>
<gene>
    <name evidence="6" type="primary">hhoB</name>
    <name evidence="6" type="ORF">LOM8899_00826</name>
</gene>
<accession>A0A238LAN8</accession>
<dbReference type="InterPro" id="IPR009003">
    <property type="entry name" value="Peptidase_S1_PA"/>
</dbReference>
<proteinExistence type="predicted"/>
<protein>
    <submittedName>
        <fullName evidence="6">Putative serine protease HhoB</fullName>
    </submittedName>
</protein>
<feature type="chain" id="PRO_5012692261" evidence="3">
    <location>
        <begin position="24"/>
        <end position="392"/>
    </location>
</feature>
<dbReference type="GO" id="GO:0006508">
    <property type="term" value="P:proteolysis"/>
    <property type="evidence" value="ECO:0007669"/>
    <property type="project" value="UniProtKB-KW"/>
</dbReference>
<dbReference type="InterPro" id="IPR003609">
    <property type="entry name" value="Pan_app"/>
</dbReference>
<dbReference type="CDD" id="cd01100">
    <property type="entry name" value="APPLE_Factor_XI_like"/>
    <property type="match status" value="1"/>
</dbReference>
<dbReference type="PRINTS" id="PR00834">
    <property type="entry name" value="PROTEASES2C"/>
</dbReference>
<dbReference type="PANTHER" id="PTHR43019">
    <property type="entry name" value="SERINE ENDOPROTEASE DEGS"/>
    <property type="match status" value="1"/>
</dbReference>
<dbReference type="GO" id="GO:0005576">
    <property type="term" value="C:extracellular region"/>
    <property type="evidence" value="ECO:0007669"/>
    <property type="project" value="InterPro"/>
</dbReference>
<dbReference type="Pfam" id="PF14295">
    <property type="entry name" value="PAN_4"/>
    <property type="match status" value="1"/>
</dbReference>
<name>A0A238LAN8_9RHOB</name>
<sequence length="392" mass="41872">MQRCVTRLGFALWMLFACAAASAQPITSSGSGFQINSAGWILTNRHVVEDCDILKANGTPVSNRILDESSDLAAVFAGQSTARPTIPIRLQPARLAEDLFVIGFPLSDLLSESVKVTTGSVSSLAGIGNDERYLQISAPIQPGNSGGPVLDARGNALGVASATLSEAAFDRAQNVNFALKAQEIARFLTESGIAYNIAAGNSAPIPAPDMIEAAMQSVVYLTCHQAGSGTTQPSAPNPPARQSTGSGFVTIAGYDSVAFDLRAIRDVTFQTCNLECQRDPNCNVITFNTRHSVCFLKSTSMILVRNADAVSAMPPWLQNDVVQTNISVTANVDSPGGDYLRLRGSDFMQCFLECAGDNRCLAFAYVRQTNDCWLKDRVGQIQPMPGVEFGRF</sequence>
<feature type="domain" description="Apple" evidence="4">
    <location>
        <begin position="248"/>
        <end position="301"/>
    </location>
</feature>